<keyword evidence="5" id="KW-1015">Disulfide bond</keyword>
<dbReference type="Gene3D" id="1.10.238.20">
    <property type="entry name" value="Pheromone/general odorant binding protein domain"/>
    <property type="match status" value="1"/>
</dbReference>
<dbReference type="VEuPathDB" id="VectorBase:AMAM011537"/>
<dbReference type="Proteomes" id="UP000075901">
    <property type="component" value="Unassembled WGS sequence"/>
</dbReference>
<keyword evidence="4" id="KW-0732">Signal</keyword>
<dbReference type="GO" id="GO:0007608">
    <property type="term" value="P:sensory perception of smell"/>
    <property type="evidence" value="ECO:0007669"/>
    <property type="project" value="TreeGrafter"/>
</dbReference>
<dbReference type="EnsemblMetazoa" id="AMAM011537-RA">
    <property type="protein sequence ID" value="AMAM011537-PA"/>
    <property type="gene ID" value="AMAM011537"/>
</dbReference>
<protein>
    <submittedName>
        <fullName evidence="6">Uncharacterized protein</fullName>
    </submittedName>
</protein>
<evidence type="ECO:0000256" key="3">
    <source>
        <dbReference type="ARBA" id="ARBA00022525"/>
    </source>
</evidence>
<reference evidence="7" key="1">
    <citation type="submission" date="2013-09" db="EMBL/GenBank/DDBJ databases">
        <title>The Genome Sequence of Anopheles maculatus species B.</title>
        <authorList>
            <consortium name="The Broad Institute Genomics Platform"/>
            <person name="Neafsey D.E."/>
            <person name="Besansky N."/>
            <person name="Howell P."/>
            <person name="Walton C."/>
            <person name="Young S.K."/>
            <person name="Zeng Q."/>
            <person name="Gargeya S."/>
            <person name="Fitzgerald M."/>
            <person name="Haas B."/>
            <person name="Abouelleil A."/>
            <person name="Allen A.W."/>
            <person name="Alvarado L."/>
            <person name="Arachchi H.M."/>
            <person name="Berlin A.M."/>
            <person name="Chapman S.B."/>
            <person name="Gainer-Dewar J."/>
            <person name="Goldberg J."/>
            <person name="Griggs A."/>
            <person name="Gujja S."/>
            <person name="Hansen M."/>
            <person name="Howarth C."/>
            <person name="Imamovic A."/>
            <person name="Ireland A."/>
            <person name="Larimer J."/>
            <person name="McCowan C."/>
            <person name="Murphy C."/>
            <person name="Pearson M."/>
            <person name="Poon T.W."/>
            <person name="Priest M."/>
            <person name="Roberts A."/>
            <person name="Saif S."/>
            <person name="Shea T."/>
            <person name="Sisk P."/>
            <person name="Sykes S."/>
            <person name="Wortman J."/>
            <person name="Nusbaum C."/>
            <person name="Birren B."/>
        </authorList>
    </citation>
    <scope>NUCLEOTIDE SEQUENCE [LARGE SCALE GENOMIC DNA]</scope>
    <source>
        <strain evidence="7">maculatus3</strain>
    </source>
</reference>
<dbReference type="SMR" id="A0A182SQS2"/>
<evidence type="ECO:0000256" key="2">
    <source>
        <dbReference type="ARBA" id="ARBA00008098"/>
    </source>
</evidence>
<keyword evidence="7" id="KW-1185">Reference proteome</keyword>
<evidence type="ECO:0000313" key="7">
    <source>
        <dbReference type="Proteomes" id="UP000075901"/>
    </source>
</evidence>
<sequence>MALLQLVMAATDDIESLIESCSETVQGMTDDLKAQYRANTFPDDSVTHCFVRCIGLTLNLYTDDDGADLEANWQHLGNVGDEASFIANHRACLDERNLQAIENPCDRAYSAFQCLKEEYGMDQTSQT</sequence>
<dbReference type="PANTHER" id="PTHR11857">
    <property type="entry name" value="ODORANT BINDING PROTEIN-RELATED"/>
    <property type="match status" value="1"/>
</dbReference>
<dbReference type="SUPFAM" id="SSF47565">
    <property type="entry name" value="Insect pheromone/odorant-binding proteins"/>
    <property type="match status" value="1"/>
</dbReference>
<organism evidence="6 7">
    <name type="scientific">Anopheles maculatus</name>
    <dbReference type="NCBI Taxonomy" id="74869"/>
    <lineage>
        <taxon>Eukaryota</taxon>
        <taxon>Metazoa</taxon>
        <taxon>Ecdysozoa</taxon>
        <taxon>Arthropoda</taxon>
        <taxon>Hexapoda</taxon>
        <taxon>Insecta</taxon>
        <taxon>Pterygota</taxon>
        <taxon>Neoptera</taxon>
        <taxon>Endopterygota</taxon>
        <taxon>Diptera</taxon>
        <taxon>Nematocera</taxon>
        <taxon>Culicoidea</taxon>
        <taxon>Culicidae</taxon>
        <taxon>Anophelinae</taxon>
        <taxon>Anopheles</taxon>
        <taxon>Anopheles maculatus group</taxon>
    </lineage>
</organism>
<comment type="subcellular location">
    <subcellularLocation>
        <location evidence="1">Secreted</location>
    </subcellularLocation>
</comment>
<evidence type="ECO:0000256" key="1">
    <source>
        <dbReference type="ARBA" id="ARBA00004613"/>
    </source>
</evidence>
<accession>A0A182SQS2</accession>
<dbReference type="InterPro" id="IPR036728">
    <property type="entry name" value="PBP_GOBP_sf"/>
</dbReference>
<dbReference type="CDD" id="cd23992">
    <property type="entry name" value="PBP_GOBP"/>
    <property type="match status" value="1"/>
</dbReference>
<name>A0A182SQS2_9DIPT</name>
<dbReference type="Pfam" id="PF01395">
    <property type="entry name" value="PBP_GOBP"/>
    <property type="match status" value="1"/>
</dbReference>
<evidence type="ECO:0000256" key="4">
    <source>
        <dbReference type="ARBA" id="ARBA00022729"/>
    </source>
</evidence>
<proteinExistence type="inferred from homology"/>
<keyword evidence="3" id="KW-0964">Secreted</keyword>
<dbReference type="AlphaFoldDB" id="A0A182SQS2"/>
<dbReference type="GO" id="GO:0005549">
    <property type="term" value="F:odorant binding"/>
    <property type="evidence" value="ECO:0007669"/>
    <property type="project" value="InterPro"/>
</dbReference>
<evidence type="ECO:0000313" key="6">
    <source>
        <dbReference type="EnsemblMetazoa" id="AMAM011537-PA"/>
    </source>
</evidence>
<dbReference type="GO" id="GO:0005615">
    <property type="term" value="C:extracellular space"/>
    <property type="evidence" value="ECO:0007669"/>
    <property type="project" value="TreeGrafter"/>
</dbReference>
<reference evidence="6" key="2">
    <citation type="submission" date="2020-05" db="UniProtKB">
        <authorList>
            <consortium name="EnsemblMetazoa"/>
        </authorList>
    </citation>
    <scope>IDENTIFICATION</scope>
    <source>
        <strain evidence="6">maculatus3</strain>
    </source>
</reference>
<comment type="similarity">
    <text evidence="2">Belongs to the PBP/GOBP family.</text>
</comment>
<evidence type="ECO:0000256" key="5">
    <source>
        <dbReference type="ARBA" id="ARBA00023157"/>
    </source>
</evidence>
<dbReference type="InterPro" id="IPR006170">
    <property type="entry name" value="PBP/GOBP"/>
</dbReference>
<dbReference type="PANTHER" id="PTHR11857:SF46">
    <property type="entry name" value="GENERAL ODORANT-BINDING PROTEIN 99A-RELATED"/>
    <property type="match status" value="1"/>
</dbReference>
<dbReference type="FunFam" id="1.10.238.20:FF:000003">
    <property type="entry name" value="AGAP010409-PA"/>
    <property type="match status" value="1"/>
</dbReference>